<keyword evidence="4 6" id="KW-0949">S-adenosyl-L-methionine</keyword>
<dbReference type="Pfam" id="PF05175">
    <property type="entry name" value="MTS"/>
    <property type="match status" value="1"/>
</dbReference>
<evidence type="ECO:0000256" key="5">
    <source>
        <dbReference type="ARBA" id="ARBA00022694"/>
    </source>
</evidence>
<proteinExistence type="inferred from homology"/>
<evidence type="ECO:0000256" key="2">
    <source>
        <dbReference type="ARBA" id="ARBA00022603"/>
    </source>
</evidence>
<dbReference type="EMBL" id="JAGUCO010000037">
    <property type="protein sequence ID" value="MBS2101063.1"/>
    <property type="molecule type" value="Genomic_DNA"/>
</dbReference>
<dbReference type="PROSITE" id="PS00092">
    <property type="entry name" value="N6_MTASE"/>
    <property type="match status" value="1"/>
</dbReference>
<keyword evidence="2 6" id="KW-0489">Methyltransferase</keyword>
<evidence type="ECO:0000256" key="1">
    <source>
        <dbReference type="ARBA" id="ARBA00022490"/>
    </source>
</evidence>
<evidence type="ECO:0000313" key="9">
    <source>
        <dbReference type="Proteomes" id="UP000708576"/>
    </source>
</evidence>
<evidence type="ECO:0000256" key="4">
    <source>
        <dbReference type="ARBA" id="ARBA00022691"/>
    </source>
</evidence>
<dbReference type="HAMAP" id="MF_01872">
    <property type="entry name" value="tRNA_methyltr_YfiC"/>
    <property type="match status" value="1"/>
</dbReference>
<reference evidence="8 9" key="1">
    <citation type="journal article" date="2015" name="Int. J. Syst. Evol. Microbiol.">
        <title>Carboxylicivirga linearis sp. nov., isolated from a sea cucumber culture pond.</title>
        <authorList>
            <person name="Wang F.Q."/>
            <person name="Zhou Y.X."/>
            <person name="Lin X.Z."/>
            <person name="Chen G.J."/>
            <person name="Du Z.J."/>
        </authorList>
    </citation>
    <scope>NUCLEOTIDE SEQUENCE [LARGE SCALE GENOMIC DNA]</scope>
    <source>
        <strain evidence="8 9">FB218</strain>
    </source>
</reference>
<evidence type="ECO:0000259" key="7">
    <source>
        <dbReference type="Pfam" id="PF05175"/>
    </source>
</evidence>
<comment type="subcellular location">
    <subcellularLocation>
        <location evidence="6">Cytoplasm</location>
    </subcellularLocation>
</comment>
<dbReference type="InterPro" id="IPR022882">
    <property type="entry name" value="tRNA_adenine-N6_MeTrfase"/>
</dbReference>
<name>A0ABS5K1R3_9BACT</name>
<dbReference type="Proteomes" id="UP000708576">
    <property type="component" value="Unassembled WGS sequence"/>
</dbReference>
<protein>
    <recommendedName>
        <fullName evidence="6">tRNA1(Val) (adenine(37)-N6)-methyltransferase</fullName>
        <ecNumber evidence="6">2.1.1.223</ecNumber>
    </recommendedName>
    <alternativeName>
        <fullName evidence="6">tRNA m6A37 methyltransferase</fullName>
    </alternativeName>
</protein>
<keyword evidence="5 6" id="KW-0819">tRNA processing</keyword>
<dbReference type="InterPro" id="IPR029063">
    <property type="entry name" value="SAM-dependent_MTases_sf"/>
</dbReference>
<dbReference type="EC" id="2.1.1.223" evidence="6"/>
<keyword evidence="1 6" id="KW-0963">Cytoplasm</keyword>
<keyword evidence="9" id="KW-1185">Reference proteome</keyword>
<accession>A0ABS5K1R3</accession>
<dbReference type="GO" id="GO:0008168">
    <property type="term" value="F:methyltransferase activity"/>
    <property type="evidence" value="ECO:0007669"/>
    <property type="project" value="UniProtKB-KW"/>
</dbReference>
<comment type="function">
    <text evidence="6">Specifically methylates the adenine in position 37 of tRNA(1)(Val) (anticodon cmo5UAC).</text>
</comment>
<feature type="domain" description="Methyltransferase small" evidence="7">
    <location>
        <begin position="37"/>
        <end position="120"/>
    </location>
</feature>
<dbReference type="InterPro" id="IPR002052">
    <property type="entry name" value="DNA_methylase_N6_adenine_CS"/>
</dbReference>
<evidence type="ECO:0000256" key="6">
    <source>
        <dbReference type="HAMAP-Rule" id="MF_01872"/>
    </source>
</evidence>
<dbReference type="SUPFAM" id="SSF53335">
    <property type="entry name" value="S-adenosyl-L-methionine-dependent methyltransferases"/>
    <property type="match status" value="1"/>
</dbReference>
<evidence type="ECO:0000256" key="3">
    <source>
        <dbReference type="ARBA" id="ARBA00022679"/>
    </source>
</evidence>
<dbReference type="GO" id="GO:0032259">
    <property type="term" value="P:methylation"/>
    <property type="evidence" value="ECO:0007669"/>
    <property type="project" value="UniProtKB-KW"/>
</dbReference>
<dbReference type="CDD" id="cd02440">
    <property type="entry name" value="AdoMet_MTases"/>
    <property type="match status" value="1"/>
</dbReference>
<dbReference type="InterPro" id="IPR050210">
    <property type="entry name" value="tRNA_Adenine-N(6)_MTase"/>
</dbReference>
<dbReference type="Gene3D" id="3.40.50.150">
    <property type="entry name" value="Vaccinia Virus protein VP39"/>
    <property type="match status" value="1"/>
</dbReference>
<evidence type="ECO:0000313" key="8">
    <source>
        <dbReference type="EMBL" id="MBS2101063.1"/>
    </source>
</evidence>
<dbReference type="PANTHER" id="PTHR47739:SF1">
    <property type="entry name" value="TRNA1(VAL) (ADENINE(37)-N6)-METHYLTRANSFERASE"/>
    <property type="match status" value="1"/>
</dbReference>
<comment type="similarity">
    <text evidence="6">Belongs to the methyltransferase superfamily. tRNA (adenine-N(6)-)-methyltransferase family.</text>
</comment>
<comment type="catalytic activity">
    <reaction evidence="6">
        <text>adenosine(37) in tRNA1(Val) + S-adenosyl-L-methionine = N(6)-methyladenosine(37) in tRNA1(Val) + S-adenosyl-L-homocysteine + H(+)</text>
        <dbReference type="Rhea" id="RHEA:43160"/>
        <dbReference type="Rhea" id="RHEA-COMP:10369"/>
        <dbReference type="Rhea" id="RHEA-COMP:10370"/>
        <dbReference type="ChEBI" id="CHEBI:15378"/>
        <dbReference type="ChEBI" id="CHEBI:57856"/>
        <dbReference type="ChEBI" id="CHEBI:59789"/>
        <dbReference type="ChEBI" id="CHEBI:74411"/>
        <dbReference type="ChEBI" id="CHEBI:74449"/>
        <dbReference type="EC" id="2.1.1.223"/>
    </reaction>
</comment>
<comment type="caution">
    <text evidence="8">The sequence shown here is derived from an EMBL/GenBank/DDBJ whole genome shotgun (WGS) entry which is preliminary data.</text>
</comment>
<gene>
    <name evidence="8" type="ORF">KEM10_22450</name>
</gene>
<dbReference type="RefSeq" id="WP_212220123.1">
    <property type="nucleotide sequence ID" value="NZ_JAGUCO010000037.1"/>
</dbReference>
<dbReference type="InterPro" id="IPR007848">
    <property type="entry name" value="Small_mtfrase_dom"/>
</dbReference>
<organism evidence="8 9">
    <name type="scientific">Carboxylicivirga linearis</name>
    <dbReference type="NCBI Taxonomy" id="1628157"/>
    <lineage>
        <taxon>Bacteria</taxon>
        <taxon>Pseudomonadati</taxon>
        <taxon>Bacteroidota</taxon>
        <taxon>Bacteroidia</taxon>
        <taxon>Marinilabiliales</taxon>
        <taxon>Marinilabiliaceae</taxon>
        <taxon>Carboxylicivirga</taxon>
    </lineage>
</organism>
<sequence>MANNYFKFKQFTVNQDKTAMKVGTDGVLLGAWADCNGARKILDIGTGTGLIALMMAQRYPDAEIIAIDIDESACDQARENFLASPWSDRLTVVHSSLQNFVKSNAGEFDHIISNPPYFQNSLRSGDKSRDLARHTDSLSFEELFYCSNNLSSTRASLSIIIPYAAEINVMTIKNNSSYNLFRKLHVQGDINKQVVRSLLEFTKENVANCKEELLYIEKGKRHAYSEEYKALTSDFYLAF</sequence>
<dbReference type="PANTHER" id="PTHR47739">
    <property type="entry name" value="TRNA1(VAL) (ADENINE(37)-N6)-METHYLTRANSFERASE"/>
    <property type="match status" value="1"/>
</dbReference>
<keyword evidence="3 6" id="KW-0808">Transferase</keyword>